<name>A0A0A9B765_ARUDO</name>
<reference evidence="1" key="2">
    <citation type="journal article" date="2015" name="Data Brief">
        <title>Shoot transcriptome of the giant reed, Arundo donax.</title>
        <authorList>
            <person name="Barrero R.A."/>
            <person name="Guerrero F.D."/>
            <person name="Moolhuijzen P."/>
            <person name="Goolsby J.A."/>
            <person name="Tidwell J."/>
            <person name="Bellgard S.E."/>
            <person name="Bellgard M.I."/>
        </authorList>
    </citation>
    <scope>NUCLEOTIDE SEQUENCE</scope>
    <source>
        <tissue evidence="1">Shoot tissue taken approximately 20 cm above the soil surface</tissue>
    </source>
</reference>
<protein>
    <submittedName>
        <fullName evidence="1">Uncharacterized protein</fullName>
    </submittedName>
</protein>
<reference evidence="1" key="1">
    <citation type="submission" date="2014-09" db="EMBL/GenBank/DDBJ databases">
        <authorList>
            <person name="Magalhaes I.L.F."/>
            <person name="Oliveira U."/>
            <person name="Santos F.R."/>
            <person name="Vidigal T.H.D.A."/>
            <person name="Brescovit A.D."/>
            <person name="Santos A.J."/>
        </authorList>
    </citation>
    <scope>NUCLEOTIDE SEQUENCE</scope>
    <source>
        <tissue evidence="1">Shoot tissue taken approximately 20 cm above the soil surface</tissue>
    </source>
</reference>
<proteinExistence type="predicted"/>
<organism evidence="1">
    <name type="scientific">Arundo donax</name>
    <name type="common">Giant reed</name>
    <name type="synonym">Donax arundinaceus</name>
    <dbReference type="NCBI Taxonomy" id="35708"/>
    <lineage>
        <taxon>Eukaryota</taxon>
        <taxon>Viridiplantae</taxon>
        <taxon>Streptophyta</taxon>
        <taxon>Embryophyta</taxon>
        <taxon>Tracheophyta</taxon>
        <taxon>Spermatophyta</taxon>
        <taxon>Magnoliopsida</taxon>
        <taxon>Liliopsida</taxon>
        <taxon>Poales</taxon>
        <taxon>Poaceae</taxon>
        <taxon>PACMAD clade</taxon>
        <taxon>Arundinoideae</taxon>
        <taxon>Arundineae</taxon>
        <taxon>Arundo</taxon>
    </lineage>
</organism>
<sequence length="14" mass="1731">MHICSYFLLWCLVC</sequence>
<dbReference type="EMBL" id="GBRH01238031">
    <property type="protein sequence ID" value="JAD59864.1"/>
    <property type="molecule type" value="Transcribed_RNA"/>
</dbReference>
<accession>A0A0A9B765</accession>
<evidence type="ECO:0000313" key="1">
    <source>
        <dbReference type="EMBL" id="JAD59864.1"/>
    </source>
</evidence>